<dbReference type="GO" id="GO:0008270">
    <property type="term" value="F:zinc ion binding"/>
    <property type="evidence" value="ECO:0007669"/>
    <property type="project" value="UniProtKB-KW"/>
</dbReference>
<dbReference type="Gene3D" id="4.10.60.10">
    <property type="entry name" value="Zinc finger, CCHC-type"/>
    <property type="match status" value="1"/>
</dbReference>
<keyword evidence="3" id="KW-0732">Signal</keyword>
<feature type="compositionally biased region" description="Basic and acidic residues" evidence="2">
    <location>
        <begin position="39"/>
        <end position="69"/>
    </location>
</feature>
<keyword evidence="1" id="KW-0862">Zinc</keyword>
<dbReference type="Proteomes" id="UP001157006">
    <property type="component" value="Chromosome 1L"/>
</dbReference>
<dbReference type="PROSITE" id="PS50158">
    <property type="entry name" value="ZF_CCHC"/>
    <property type="match status" value="2"/>
</dbReference>
<dbReference type="GO" id="GO:0003676">
    <property type="term" value="F:nucleic acid binding"/>
    <property type="evidence" value="ECO:0007669"/>
    <property type="project" value="InterPro"/>
</dbReference>
<dbReference type="Pfam" id="PF00098">
    <property type="entry name" value="zf-CCHC"/>
    <property type="match status" value="2"/>
</dbReference>
<evidence type="ECO:0000259" key="4">
    <source>
        <dbReference type="PROSITE" id="PS50158"/>
    </source>
</evidence>
<accession>A0AAV0YP98</accession>
<organism evidence="5 6">
    <name type="scientific">Vicia faba</name>
    <name type="common">Broad bean</name>
    <name type="synonym">Faba vulgaris</name>
    <dbReference type="NCBI Taxonomy" id="3906"/>
    <lineage>
        <taxon>Eukaryota</taxon>
        <taxon>Viridiplantae</taxon>
        <taxon>Streptophyta</taxon>
        <taxon>Embryophyta</taxon>
        <taxon>Tracheophyta</taxon>
        <taxon>Spermatophyta</taxon>
        <taxon>Magnoliopsida</taxon>
        <taxon>eudicotyledons</taxon>
        <taxon>Gunneridae</taxon>
        <taxon>Pentapetalae</taxon>
        <taxon>rosids</taxon>
        <taxon>fabids</taxon>
        <taxon>Fabales</taxon>
        <taxon>Fabaceae</taxon>
        <taxon>Papilionoideae</taxon>
        <taxon>50 kb inversion clade</taxon>
        <taxon>NPAAA clade</taxon>
        <taxon>Hologalegina</taxon>
        <taxon>IRL clade</taxon>
        <taxon>Fabeae</taxon>
        <taxon>Vicia</taxon>
    </lineage>
</organism>
<evidence type="ECO:0000313" key="5">
    <source>
        <dbReference type="EMBL" id="CAI8585887.1"/>
    </source>
</evidence>
<evidence type="ECO:0000256" key="3">
    <source>
        <dbReference type="SAM" id="SignalP"/>
    </source>
</evidence>
<evidence type="ECO:0000256" key="2">
    <source>
        <dbReference type="SAM" id="MobiDB-lite"/>
    </source>
</evidence>
<keyword evidence="6" id="KW-1185">Reference proteome</keyword>
<feature type="region of interest" description="Disordered" evidence="2">
    <location>
        <begin position="28"/>
        <end position="69"/>
    </location>
</feature>
<dbReference type="InterPro" id="IPR051714">
    <property type="entry name" value="Znf_CCHC_NABP"/>
</dbReference>
<feature type="signal peptide" evidence="3">
    <location>
        <begin position="1"/>
        <end position="21"/>
    </location>
</feature>
<name>A0AAV0YP98_VICFA</name>
<dbReference type="EMBL" id="OX451736">
    <property type="protein sequence ID" value="CAI8585887.1"/>
    <property type="molecule type" value="Genomic_DNA"/>
</dbReference>
<dbReference type="SUPFAM" id="SSF57756">
    <property type="entry name" value="Retrovirus zinc finger-like domains"/>
    <property type="match status" value="1"/>
</dbReference>
<keyword evidence="1" id="KW-0863">Zinc-finger</keyword>
<feature type="domain" description="CCHC-type" evidence="4">
    <location>
        <begin position="94"/>
        <end position="109"/>
    </location>
</feature>
<dbReference type="AlphaFoldDB" id="A0AAV0YP98"/>
<feature type="chain" id="PRO_5043762828" description="CCHC-type domain-containing protein" evidence="3">
    <location>
        <begin position="22"/>
        <end position="114"/>
    </location>
</feature>
<keyword evidence="1" id="KW-0479">Metal-binding</keyword>
<evidence type="ECO:0000256" key="1">
    <source>
        <dbReference type="PROSITE-ProRule" id="PRU00047"/>
    </source>
</evidence>
<dbReference type="InterPro" id="IPR036875">
    <property type="entry name" value="Znf_CCHC_sf"/>
</dbReference>
<dbReference type="PANTHER" id="PTHR23002">
    <property type="entry name" value="ZINC FINGER CCHC DOMAIN CONTAINING PROTEIN"/>
    <property type="match status" value="1"/>
</dbReference>
<proteinExistence type="predicted"/>
<protein>
    <recommendedName>
        <fullName evidence="4">CCHC-type domain-containing protein</fullName>
    </recommendedName>
</protein>
<feature type="domain" description="CCHC-type" evidence="4">
    <location>
        <begin position="73"/>
        <end position="89"/>
    </location>
</feature>
<evidence type="ECO:0000313" key="6">
    <source>
        <dbReference type="Proteomes" id="UP001157006"/>
    </source>
</evidence>
<gene>
    <name evidence="5" type="ORF">VFH_I227800</name>
</gene>
<dbReference type="InterPro" id="IPR001878">
    <property type="entry name" value="Znf_CCHC"/>
</dbReference>
<dbReference type="SMART" id="SM00343">
    <property type="entry name" value="ZnF_C2HC"/>
    <property type="match status" value="2"/>
</dbReference>
<reference evidence="5 6" key="1">
    <citation type="submission" date="2023-01" db="EMBL/GenBank/DDBJ databases">
        <authorList>
            <person name="Kreplak J."/>
        </authorList>
    </citation>
    <scope>NUCLEOTIDE SEQUENCE [LARGE SCALE GENOMIC DNA]</scope>
</reference>
<sequence>MATILKLVFVMILILPLFLVALEDGGNKRNSRRMMHSSSLKDKSDKQENNRGQEHPMDHKFKGGSDGYKREKKCFRCGDPGHNAFDCTSGKKLCFNCKNPGHFAIECEQVKEEP</sequence>